<dbReference type="Proteomes" id="UP001246690">
    <property type="component" value="Chromosome"/>
</dbReference>
<dbReference type="EMBL" id="CP133838">
    <property type="protein sequence ID" value="WMY75390.1"/>
    <property type="molecule type" value="Genomic_DNA"/>
</dbReference>
<organism evidence="1 2">
    <name type="scientific">Buttiauxella selenatireducens</name>
    <dbReference type="NCBI Taxonomy" id="3073902"/>
    <lineage>
        <taxon>Bacteria</taxon>
        <taxon>Pseudomonadati</taxon>
        <taxon>Pseudomonadota</taxon>
        <taxon>Gammaproteobacteria</taxon>
        <taxon>Enterobacterales</taxon>
        <taxon>Enterobacteriaceae</taxon>
        <taxon>Buttiauxella</taxon>
    </lineage>
</organism>
<evidence type="ECO:0000313" key="2">
    <source>
        <dbReference type="Proteomes" id="UP001246690"/>
    </source>
</evidence>
<accession>A0ABY9SEU9</accession>
<evidence type="ECO:0000313" key="1">
    <source>
        <dbReference type="EMBL" id="WMY75390.1"/>
    </source>
</evidence>
<sequence>MSNVLRLSDFRGAAQPMEMPQPTGQGLVFLHRKIQSLPFYKTDSEAVHLWVHIIMKVNSAPGMVATEFGDHPVGRGQAITGRHTLAKETGITPDRVKYLLNKFTKMGMITTLANKKFTLLTVTKYDDYQQFFVPSECQQNANANPDRAQPVAEVVPTECQQSATNNINTNNLIPDGIKCATGDKKPSVQKHKFSCEEVWQCLKDELPEARGWRAMSDKRRNLIRKFWLEANRIARQLDDGQPLTIQGFREYLQYISRSCRWMLEDRPDNRTGRTWRRMKFDSFLSATLYLEVREGDRDDN</sequence>
<name>A0ABY9SEU9_9ENTR</name>
<keyword evidence="2" id="KW-1185">Reference proteome</keyword>
<proteinExistence type="predicted"/>
<protein>
    <submittedName>
        <fullName evidence="1">DNA replication protein</fullName>
    </submittedName>
</protein>
<gene>
    <name evidence="1" type="ORF">RHD99_05370</name>
</gene>
<dbReference type="RefSeq" id="WP_309877785.1">
    <property type="nucleotide sequence ID" value="NZ_CP133838.1"/>
</dbReference>
<reference evidence="1 2" key="1">
    <citation type="submission" date="2023-09" db="EMBL/GenBank/DDBJ databases">
        <title>Buttiauxella selenatireducens sp. nov., isolated from the rhizosphere of Cardamine hupingshanesis.</title>
        <authorList>
            <person name="Zhang S."/>
            <person name="Xu Z."/>
            <person name="Wang H."/>
            <person name="Guo Y."/>
        </authorList>
    </citation>
    <scope>NUCLEOTIDE SEQUENCE [LARGE SCALE GENOMIC DNA]</scope>
    <source>
        <strain evidence="1 2">R73</strain>
    </source>
</reference>